<evidence type="ECO:0000313" key="8">
    <source>
        <dbReference type="EMBL" id="CAH0376475.1"/>
    </source>
</evidence>
<sequence>MRCLAVALALTGTHGFMSHKLPATPMRGAATQLTMRLGNGGGGTRRGGFTGRLGAGWKKGIVPRNPGGGGGMMGGGPPRDVSRRAADDEGEEPPAPKAAEAAGLWAAYEKALEKDPLLIKGLTSMTGFAIGDILAQQFIEKKGKYNLNRTIKMASFGLLVHGTTSHWFYGKLDGKIPGTDAGAVASKVFIDQVLWNPIFGVMFFGYMGLWERQGVDGTIKRIKGDLMTQVTGSWTVWPVAHAINFKFIPTEQRVLYINTIQIFYNCFLSIIGNRDGKKKGRK</sequence>
<evidence type="ECO:0000256" key="5">
    <source>
        <dbReference type="ARBA" id="ARBA00023136"/>
    </source>
</evidence>
<comment type="similarity">
    <text evidence="2 6">Belongs to the peroxisomal membrane protein PXMP2/4 family.</text>
</comment>
<dbReference type="EMBL" id="CAKKNE010000005">
    <property type="protein sequence ID" value="CAH0376475.1"/>
    <property type="molecule type" value="Genomic_DNA"/>
</dbReference>
<keyword evidence="9" id="KW-1185">Reference proteome</keyword>
<dbReference type="OrthoDB" id="430207at2759"/>
<comment type="caution">
    <text evidence="8">The sequence shown here is derived from an EMBL/GenBank/DDBJ whole genome shotgun (WGS) entry which is preliminary data.</text>
</comment>
<dbReference type="PANTHER" id="PTHR11266:SF17">
    <property type="entry name" value="PROTEIN MPV17"/>
    <property type="match status" value="1"/>
</dbReference>
<evidence type="ECO:0008006" key="10">
    <source>
        <dbReference type="Google" id="ProtNLM"/>
    </source>
</evidence>
<evidence type="ECO:0000256" key="6">
    <source>
        <dbReference type="RuleBase" id="RU363053"/>
    </source>
</evidence>
<keyword evidence="5" id="KW-0472">Membrane</keyword>
<dbReference type="Pfam" id="PF04117">
    <property type="entry name" value="Mpv17_PMP22"/>
    <property type="match status" value="1"/>
</dbReference>
<dbReference type="GO" id="GO:0005737">
    <property type="term" value="C:cytoplasm"/>
    <property type="evidence" value="ECO:0007669"/>
    <property type="project" value="TreeGrafter"/>
</dbReference>
<gene>
    <name evidence="8" type="ORF">PECAL_5P10660</name>
</gene>
<dbReference type="PANTHER" id="PTHR11266">
    <property type="entry name" value="PEROXISOMAL MEMBRANE PROTEIN 2, PXMP2 MPV17"/>
    <property type="match status" value="1"/>
</dbReference>
<organism evidence="8 9">
    <name type="scientific">Pelagomonas calceolata</name>
    <dbReference type="NCBI Taxonomy" id="35677"/>
    <lineage>
        <taxon>Eukaryota</taxon>
        <taxon>Sar</taxon>
        <taxon>Stramenopiles</taxon>
        <taxon>Ochrophyta</taxon>
        <taxon>Pelagophyceae</taxon>
        <taxon>Pelagomonadales</taxon>
        <taxon>Pelagomonadaceae</taxon>
        <taxon>Pelagomonas</taxon>
    </lineage>
</organism>
<evidence type="ECO:0000256" key="2">
    <source>
        <dbReference type="ARBA" id="ARBA00006824"/>
    </source>
</evidence>
<evidence type="ECO:0000256" key="3">
    <source>
        <dbReference type="ARBA" id="ARBA00022692"/>
    </source>
</evidence>
<dbReference type="InterPro" id="IPR007248">
    <property type="entry name" value="Mpv17_PMP22"/>
</dbReference>
<keyword evidence="3" id="KW-0812">Transmembrane</keyword>
<feature type="compositionally biased region" description="Gly residues" evidence="7">
    <location>
        <begin position="66"/>
        <end position="77"/>
    </location>
</feature>
<keyword evidence="4" id="KW-1133">Transmembrane helix</keyword>
<dbReference type="GO" id="GO:0016020">
    <property type="term" value="C:membrane"/>
    <property type="evidence" value="ECO:0007669"/>
    <property type="project" value="UniProtKB-SubCell"/>
</dbReference>
<feature type="region of interest" description="Disordered" evidence="7">
    <location>
        <begin position="60"/>
        <end position="98"/>
    </location>
</feature>
<comment type="subcellular location">
    <subcellularLocation>
        <location evidence="1">Membrane</location>
        <topology evidence="1">Multi-pass membrane protein</topology>
    </subcellularLocation>
</comment>
<evidence type="ECO:0000256" key="7">
    <source>
        <dbReference type="SAM" id="MobiDB-lite"/>
    </source>
</evidence>
<protein>
    <recommendedName>
        <fullName evidence="10">Peroxisomal membrane protein MPV17</fullName>
    </recommendedName>
</protein>
<dbReference type="Proteomes" id="UP000789595">
    <property type="component" value="Unassembled WGS sequence"/>
</dbReference>
<reference evidence="8" key="1">
    <citation type="submission" date="2021-11" db="EMBL/GenBank/DDBJ databases">
        <authorList>
            <consortium name="Genoscope - CEA"/>
            <person name="William W."/>
        </authorList>
    </citation>
    <scope>NUCLEOTIDE SEQUENCE</scope>
</reference>
<name>A0A8J2ST67_9STRA</name>
<proteinExistence type="inferred from homology"/>
<evidence type="ECO:0000313" key="9">
    <source>
        <dbReference type="Proteomes" id="UP000789595"/>
    </source>
</evidence>
<dbReference type="AlphaFoldDB" id="A0A8J2ST67"/>
<evidence type="ECO:0000256" key="1">
    <source>
        <dbReference type="ARBA" id="ARBA00004141"/>
    </source>
</evidence>
<evidence type="ECO:0000256" key="4">
    <source>
        <dbReference type="ARBA" id="ARBA00022989"/>
    </source>
</evidence>
<accession>A0A8J2ST67</accession>